<feature type="compositionally biased region" description="Polar residues" evidence="1">
    <location>
        <begin position="1143"/>
        <end position="1152"/>
    </location>
</feature>
<dbReference type="Pfam" id="PF06367">
    <property type="entry name" value="Drf_FH3"/>
    <property type="match status" value="1"/>
</dbReference>
<feature type="domain" description="FH2" evidence="2">
    <location>
        <begin position="303"/>
        <end position="700"/>
    </location>
</feature>
<dbReference type="EMBL" id="CADCXU010035123">
    <property type="protein sequence ID" value="CAB0020211.1"/>
    <property type="molecule type" value="Genomic_DNA"/>
</dbReference>
<accession>A0A6H5HTW6</accession>
<feature type="compositionally biased region" description="Basic and acidic residues" evidence="1">
    <location>
        <begin position="373"/>
        <end position="387"/>
    </location>
</feature>
<dbReference type="SUPFAM" id="SSF48371">
    <property type="entry name" value="ARM repeat"/>
    <property type="match status" value="1"/>
</dbReference>
<dbReference type="PANTHER" id="PTHR46345">
    <property type="entry name" value="INVERTED FORMIN-2"/>
    <property type="match status" value="1"/>
</dbReference>
<organism evidence="3 4">
    <name type="scientific">Nesidiocoris tenuis</name>
    <dbReference type="NCBI Taxonomy" id="355587"/>
    <lineage>
        <taxon>Eukaryota</taxon>
        <taxon>Metazoa</taxon>
        <taxon>Ecdysozoa</taxon>
        <taxon>Arthropoda</taxon>
        <taxon>Hexapoda</taxon>
        <taxon>Insecta</taxon>
        <taxon>Pterygota</taxon>
        <taxon>Neoptera</taxon>
        <taxon>Paraneoptera</taxon>
        <taxon>Hemiptera</taxon>
        <taxon>Heteroptera</taxon>
        <taxon>Panheteroptera</taxon>
        <taxon>Cimicomorpha</taxon>
        <taxon>Miridae</taxon>
        <taxon>Dicyphina</taxon>
        <taxon>Nesidiocoris</taxon>
    </lineage>
</organism>
<dbReference type="Pfam" id="PF02181">
    <property type="entry name" value="FH2"/>
    <property type="match status" value="1"/>
</dbReference>
<dbReference type="Gene3D" id="1.10.238.150">
    <property type="entry name" value="Formin, FH3 diaphanous domain"/>
    <property type="match status" value="1"/>
</dbReference>
<feature type="region of interest" description="Disordered" evidence="1">
    <location>
        <begin position="1328"/>
        <end position="1411"/>
    </location>
</feature>
<dbReference type="PANTHER" id="PTHR46345:SF8">
    <property type="entry name" value="FORMIN 3, ISOFORM B"/>
    <property type="match status" value="1"/>
</dbReference>
<feature type="compositionally biased region" description="Low complexity" evidence="1">
    <location>
        <begin position="1381"/>
        <end position="1398"/>
    </location>
</feature>
<dbReference type="GO" id="GO:0003779">
    <property type="term" value="F:actin binding"/>
    <property type="evidence" value="ECO:0007669"/>
    <property type="project" value="InterPro"/>
</dbReference>
<reference evidence="3 4" key="1">
    <citation type="submission" date="2020-02" db="EMBL/GenBank/DDBJ databases">
        <authorList>
            <person name="Ferguson B K."/>
        </authorList>
    </citation>
    <scope>NUCLEOTIDE SEQUENCE [LARGE SCALE GENOMIC DNA]</scope>
</reference>
<name>A0A6H5HTW6_9HEMI</name>
<gene>
    <name evidence="3" type="ORF">NTEN_LOCUS23807</name>
</gene>
<feature type="compositionally biased region" description="Basic and acidic residues" evidence="1">
    <location>
        <begin position="543"/>
        <end position="556"/>
    </location>
</feature>
<dbReference type="SMART" id="SM00498">
    <property type="entry name" value="FH2"/>
    <property type="match status" value="1"/>
</dbReference>
<dbReference type="InterPro" id="IPR016024">
    <property type="entry name" value="ARM-type_fold"/>
</dbReference>
<feature type="compositionally biased region" description="Polar residues" evidence="1">
    <location>
        <begin position="1006"/>
        <end position="1016"/>
    </location>
</feature>
<keyword evidence="4" id="KW-1185">Reference proteome</keyword>
<dbReference type="OrthoDB" id="26518at2759"/>
<feature type="compositionally biased region" description="Polar residues" evidence="1">
    <location>
        <begin position="1366"/>
        <end position="1380"/>
    </location>
</feature>
<feature type="compositionally biased region" description="Basic and acidic residues" evidence="1">
    <location>
        <begin position="908"/>
        <end position="920"/>
    </location>
</feature>
<feature type="compositionally biased region" description="Polar residues" evidence="1">
    <location>
        <begin position="1094"/>
        <end position="1111"/>
    </location>
</feature>
<feature type="compositionally biased region" description="Pro residues" evidence="1">
    <location>
        <begin position="233"/>
        <end position="282"/>
    </location>
</feature>
<feature type="region of interest" description="Disordered" evidence="1">
    <location>
        <begin position="658"/>
        <end position="686"/>
    </location>
</feature>
<sequence length="1432" mass="158947">FHVPFNVSIIHRRWKFSSIWFLKYKTKKSQLQQLEKIQKASAIESIVGIPYKRSVSMHNFHKCVDEFHDSNHSDYSSDGEYDDFKCRTDLKVSFCCCRRAGKSVHDLRVQLDVFDEQKESDEAQSGHAPAGVDLNSHLDVFNAILLRVADTPQEIPFLSILQHLLRIDPKEAVSDILWDTAETLVHRATLLESREDATRLLRSPSQSKLCQCHPALGSRKQSLNSGVLSPSATAPPPPPLPPAPPAPPPPPPVLLAGAPPPPPPPPAAMVGPPPPPLRPSPPAAVATSSPEPPEPANPKLLPQQETPTPRAKMKTINWNKIPNNKVVGKHNIWSMVARNHQGSPMADLDWGEMEGLFCQQTPSAPTPTASPKPHRDSPDATRRKEPSEITLLDGKRSLNVNIFLKQFRTSNEDIIQLIRNGEHDDIGAEKLRGLLKILPEMDELEMLRNFDGDKSKLGNAEKFLLQLMEVPNYKLRIESMLLKEEFAANMSYLEPSINAMIVAGEDLMRNEALREVLYMVVVAGNFLNSAVIENEKRRLHEEQMAARRRQREEQLAVKRRTHITPTGSLRRRRSRVPSEEDDASLMDFLRSSGHDGTRERKSWGSLESEGRSGSALDTLPEGKLAEGTNMQYKRVYPDWRTPIDRTDVVGAMEAIAEAQPQSPVKDKSPWRKSNLNVPNTSEQTEMDVRRLRRLKSRGSLDVLPTPNLQVKTGPYMQLRYLKTHPLGVLLNAIHIFFLQSISEEEKRKEVIRSLGQNTLPEESLPVYIRCPSDSPGSEREQLPTPQSSMINKFKAGKISPLLARRVFPDLNDKSPVDEQTLPPFAPRRVRKADPVVTDKVEIDSDNIETPPASRRLIGLNRQPKHDDHEEPFTRCSRLKDEIKEEEEPLGDGQFDRFSSTRRTRRYRKNIEEEAGKKGETSPEEPAQPYAVEKSSSDKEMRLKKWKDKLTYRDSEEEALADINKTGEELKKLAHSSTLPRSFKAKIPIDTKDALEAIGKQLKETSIVDSPSNSSTLPRALRRKTGIDHSEVAAASEQSKESHQPARTGSTASRLGISETDSSNQNRIPEIRLNITTPIKVRTESEFLNDEGFEETQSLASETPSQGASSGNYEGDFAESPKSKTGPKLLRADSSGSGDTSSDRVANSPNSKPSVARSRSLRNTPGTNSTEKRSVIPRRTGSLRRPNDVQPKPEKIPVRTGSVTPSRVEPSPVQRRILTLANKQNMKPAGLKSDGNIIQTPLNKTSTTSLIKRTPSITRENRVSLKPTHCDLPSSNKGKKVERSSSRSSLRSSRSSLNSATSVSTVRPAGNGNSPEIKTYTRAIKSLTSDLNKQTKKPLAGRRTIVPASRSSSSGSSIGPTVRKPTKSPTISTSFKENNITGVPASRSSSSGSSIGPPSTQNVTPTGKKRRTAQFYAADGGQFGEGHDRFYAV</sequence>
<evidence type="ECO:0000313" key="4">
    <source>
        <dbReference type="Proteomes" id="UP000479000"/>
    </source>
</evidence>
<dbReference type="Proteomes" id="UP000479000">
    <property type="component" value="Unassembled WGS sequence"/>
</dbReference>
<dbReference type="Gene3D" id="1.20.58.2220">
    <property type="entry name" value="Formin, FH2 domain"/>
    <property type="match status" value="1"/>
</dbReference>
<dbReference type="SMART" id="SM01139">
    <property type="entry name" value="Drf_FH3"/>
    <property type="match status" value="1"/>
</dbReference>
<dbReference type="InterPro" id="IPR015425">
    <property type="entry name" value="FH2_Formin"/>
</dbReference>
<proteinExistence type="predicted"/>
<dbReference type="SUPFAM" id="SSF101447">
    <property type="entry name" value="Formin homology 2 domain (FH2 domain)"/>
    <property type="match status" value="1"/>
</dbReference>
<dbReference type="PROSITE" id="PS51444">
    <property type="entry name" value="FH2"/>
    <property type="match status" value="1"/>
</dbReference>
<feature type="region of interest" description="Disordered" evidence="1">
    <location>
        <begin position="1086"/>
        <end position="1248"/>
    </location>
</feature>
<dbReference type="InterPro" id="IPR010472">
    <property type="entry name" value="FH3_dom"/>
</dbReference>
<dbReference type="InterPro" id="IPR042201">
    <property type="entry name" value="FH2_Formin_sf"/>
</dbReference>
<protein>
    <recommendedName>
        <fullName evidence="2">FH2 domain-containing protein</fullName>
    </recommendedName>
</protein>
<feature type="compositionally biased region" description="Basic and acidic residues" evidence="1">
    <location>
        <begin position="1184"/>
        <end position="1196"/>
    </location>
</feature>
<evidence type="ECO:0000313" key="3">
    <source>
        <dbReference type="EMBL" id="CAB0020211.1"/>
    </source>
</evidence>
<feature type="compositionally biased region" description="Basic and acidic residues" evidence="1">
    <location>
        <begin position="592"/>
        <end position="602"/>
    </location>
</feature>
<feature type="compositionally biased region" description="Polar residues" evidence="1">
    <location>
        <begin position="1235"/>
        <end position="1248"/>
    </location>
</feature>
<feature type="region of interest" description="Disordered" evidence="1">
    <location>
        <begin position="543"/>
        <end position="620"/>
    </location>
</feature>
<feature type="region of interest" description="Disordered" evidence="1">
    <location>
        <begin position="905"/>
        <end position="938"/>
    </location>
</feature>
<feature type="compositionally biased region" description="Low complexity" evidence="1">
    <location>
        <begin position="1285"/>
        <end position="1305"/>
    </location>
</feature>
<feature type="compositionally biased region" description="Polar residues" evidence="1">
    <location>
        <begin position="671"/>
        <end position="683"/>
    </location>
</feature>
<feature type="region of interest" description="Disordered" evidence="1">
    <location>
        <begin position="1003"/>
        <end position="1069"/>
    </location>
</feature>
<feature type="region of interest" description="Disordered" evidence="1">
    <location>
        <begin position="358"/>
        <end position="388"/>
    </location>
</feature>
<feature type="compositionally biased region" description="Polar residues" evidence="1">
    <location>
        <begin position="1044"/>
        <end position="1066"/>
    </location>
</feature>
<evidence type="ECO:0000259" key="2">
    <source>
        <dbReference type="PROSITE" id="PS51444"/>
    </source>
</evidence>
<feature type="region of interest" description="Disordered" evidence="1">
    <location>
        <begin position="1265"/>
        <end position="1316"/>
    </location>
</feature>
<feature type="region of interest" description="Disordered" evidence="1">
    <location>
        <begin position="219"/>
        <end position="315"/>
    </location>
</feature>
<feature type="non-terminal residue" evidence="3">
    <location>
        <position position="1"/>
    </location>
</feature>
<evidence type="ECO:0000256" key="1">
    <source>
        <dbReference type="SAM" id="MobiDB-lite"/>
    </source>
</evidence>